<dbReference type="InterPro" id="IPR038740">
    <property type="entry name" value="BioF2-like_GNAT_dom"/>
</dbReference>
<dbReference type="Proteomes" id="UP001595818">
    <property type="component" value="Unassembled WGS sequence"/>
</dbReference>
<name>A0ABV9T331_9BACT</name>
<comment type="caution">
    <text evidence="2">The sequence shown here is derived from an EMBL/GenBank/DDBJ whole genome shotgun (WGS) entry which is preliminary data.</text>
</comment>
<reference evidence="3" key="1">
    <citation type="journal article" date="2019" name="Int. J. Syst. Evol. Microbiol.">
        <title>The Global Catalogue of Microorganisms (GCM) 10K type strain sequencing project: providing services to taxonomists for standard genome sequencing and annotation.</title>
        <authorList>
            <consortium name="The Broad Institute Genomics Platform"/>
            <consortium name="The Broad Institute Genome Sequencing Center for Infectious Disease"/>
            <person name="Wu L."/>
            <person name="Ma J."/>
        </authorList>
    </citation>
    <scope>NUCLEOTIDE SEQUENCE [LARGE SCALE GENOMIC DNA]</scope>
    <source>
        <strain evidence="3">CGMCC 4.7466</strain>
    </source>
</reference>
<sequence length="537" mass="63580">MNPKIDYYTNDDVLSLLKNDNFLKKWDELYSACAWSTVFQSKEFIANWYRIFYHIYQPIFLKCEYENELIGLIALAILRKKKGSKVFIIAAGHGESDCQPWLAAPQWNDHFITLSVEIVLRNFPNEDILIRNIPPHIAGCLSKYRSASYHCVVQRHRRPIITLEKFLFSKRDRKRLNRLKRIGHHEEIKDEKIFLFYIDQLTALYDFRQGAMFNRTPYYHIPYYKEFLISLFRSNLIKVLIFKTGHQIIASLIVTLDKDVAHTGAINVHSPLYASYSPGYLQFLLMSELLANQGLKYFDLTPGDDYYKDRLTTYYDHVITLTITSRKAFKIRRELRKYYHYSLNKMGIRPLAFNLQIEKKIHPLWEKGPYTYLTQLLKEKLANSKRVIEIPQISCVEAQDLHLEKNNIRALLAYKNHAFNRTRWQFLQASMIHFEQGKQVITYTHKGQLKIAVWYKKYTGGYTHKNKIKLLEGSVVLEDLICHTNYKHKLHVFIFKAIEMLKNEFPSENFYLISEFNLKLQALPLPLTNGKSENIYW</sequence>
<dbReference type="SUPFAM" id="SSF55729">
    <property type="entry name" value="Acyl-CoA N-acyltransferases (Nat)"/>
    <property type="match status" value="1"/>
</dbReference>
<dbReference type="InterPro" id="IPR016181">
    <property type="entry name" value="Acyl_CoA_acyltransferase"/>
</dbReference>
<protein>
    <submittedName>
        <fullName evidence="2">GNAT family N-acetyltransferase</fullName>
    </submittedName>
</protein>
<proteinExistence type="predicted"/>
<dbReference type="RefSeq" id="WP_377065476.1">
    <property type="nucleotide sequence ID" value="NZ_JBHSJJ010000007.1"/>
</dbReference>
<evidence type="ECO:0000313" key="2">
    <source>
        <dbReference type="EMBL" id="MFC4872897.1"/>
    </source>
</evidence>
<organism evidence="2 3">
    <name type="scientific">Negadavirga shengliensis</name>
    <dbReference type="NCBI Taxonomy" id="1389218"/>
    <lineage>
        <taxon>Bacteria</taxon>
        <taxon>Pseudomonadati</taxon>
        <taxon>Bacteroidota</taxon>
        <taxon>Cytophagia</taxon>
        <taxon>Cytophagales</taxon>
        <taxon>Cyclobacteriaceae</taxon>
        <taxon>Negadavirga</taxon>
    </lineage>
</organism>
<evidence type="ECO:0000313" key="3">
    <source>
        <dbReference type="Proteomes" id="UP001595818"/>
    </source>
</evidence>
<feature type="domain" description="BioF2-like acetyltransferase" evidence="1">
    <location>
        <begin position="170"/>
        <end position="308"/>
    </location>
</feature>
<gene>
    <name evidence="2" type="ORF">ACFPFU_14465</name>
</gene>
<dbReference type="Pfam" id="PF13480">
    <property type="entry name" value="Acetyltransf_6"/>
    <property type="match status" value="1"/>
</dbReference>
<keyword evidence="3" id="KW-1185">Reference proteome</keyword>
<accession>A0ABV9T331</accession>
<dbReference type="Gene3D" id="3.40.630.30">
    <property type="match status" value="1"/>
</dbReference>
<dbReference type="EMBL" id="JBHSJJ010000007">
    <property type="protein sequence ID" value="MFC4872897.1"/>
    <property type="molecule type" value="Genomic_DNA"/>
</dbReference>
<evidence type="ECO:0000259" key="1">
    <source>
        <dbReference type="Pfam" id="PF13480"/>
    </source>
</evidence>